<comment type="caution">
    <text evidence="1">The sequence shown here is derived from an EMBL/GenBank/DDBJ whole genome shotgun (WGS) entry which is preliminary data.</text>
</comment>
<dbReference type="AlphaFoldDB" id="A0A5B2TS66"/>
<name>A0A5B2TS66_9FLAO</name>
<protein>
    <submittedName>
        <fullName evidence="1">Uncharacterized protein</fullName>
    </submittedName>
</protein>
<dbReference type="EMBL" id="VUOE01000002">
    <property type="protein sequence ID" value="KAA2217382.1"/>
    <property type="molecule type" value="Genomic_DNA"/>
</dbReference>
<proteinExistence type="predicted"/>
<evidence type="ECO:0000313" key="1">
    <source>
        <dbReference type="EMBL" id="KAA2217382.1"/>
    </source>
</evidence>
<gene>
    <name evidence="1" type="ORF">F0361_15655</name>
</gene>
<dbReference type="RefSeq" id="WP_154920015.1">
    <property type="nucleotide sequence ID" value="NZ_VUOE01000002.1"/>
</dbReference>
<dbReference type="Proteomes" id="UP000323188">
    <property type="component" value="Unassembled WGS sequence"/>
</dbReference>
<accession>A0A5B2TS66</accession>
<evidence type="ECO:0000313" key="2">
    <source>
        <dbReference type="Proteomes" id="UP000323188"/>
    </source>
</evidence>
<sequence length="91" mass="10515">MGLIENIKTYFKKKQNNEETGAAPEGVCPNCWGRYEYDGEYYKFMKGQNGNPSKETYNSFVADVARKLDKITIKENTFTCETCKVNYAHNH</sequence>
<organism evidence="1 2">
    <name type="scientific">Maribacter flavus</name>
    <dbReference type="NCBI Taxonomy" id="1658664"/>
    <lineage>
        <taxon>Bacteria</taxon>
        <taxon>Pseudomonadati</taxon>
        <taxon>Bacteroidota</taxon>
        <taxon>Flavobacteriia</taxon>
        <taxon>Flavobacteriales</taxon>
        <taxon>Flavobacteriaceae</taxon>
        <taxon>Maribacter</taxon>
    </lineage>
</organism>
<reference evidence="1 2" key="1">
    <citation type="submission" date="2019-09" db="EMBL/GenBank/DDBJ databases">
        <authorList>
            <person name="Khan S.A."/>
            <person name="Jeon C.O."/>
            <person name="Chun B.H."/>
            <person name="Jeong S.E."/>
        </authorList>
    </citation>
    <scope>NUCLEOTIDE SEQUENCE [LARGE SCALE GENOMIC DNA]</scope>
    <source>
        <strain evidence="1 2">KCTC 42508</strain>
    </source>
</reference>